<evidence type="ECO:0008006" key="3">
    <source>
        <dbReference type="Google" id="ProtNLM"/>
    </source>
</evidence>
<organism evidence="1 2">
    <name type="scientific">Candidatus Scatousia excrementipullorum</name>
    <dbReference type="NCBI Taxonomy" id="2840936"/>
    <lineage>
        <taxon>Bacteria</taxon>
        <taxon>Candidatus Scatousia</taxon>
    </lineage>
</organism>
<protein>
    <recommendedName>
        <fullName evidence="3">YkgJ family cysteine cluster protein</fullName>
    </recommendedName>
</protein>
<dbReference type="AlphaFoldDB" id="A0A9D9H012"/>
<dbReference type="Proteomes" id="UP000823632">
    <property type="component" value="Unassembled WGS sequence"/>
</dbReference>
<evidence type="ECO:0000313" key="1">
    <source>
        <dbReference type="EMBL" id="MBO8429968.1"/>
    </source>
</evidence>
<accession>A0A9D9H012</accession>
<gene>
    <name evidence="1" type="ORF">IAC76_01140</name>
</gene>
<comment type="caution">
    <text evidence="1">The sequence shown here is derived from an EMBL/GenBank/DDBJ whole genome shotgun (WGS) entry which is preliminary data.</text>
</comment>
<proteinExistence type="predicted"/>
<evidence type="ECO:0000313" key="2">
    <source>
        <dbReference type="Proteomes" id="UP000823632"/>
    </source>
</evidence>
<sequence>MMLERYEKFLEEFDGALAKYFDLHKDYIKCKKGCTDCCIKGEYPYSRLEAEYLMQEFLNLPKDIKDDIRRNIIILKEEKLKHKGERYTYTCPFLVNSECAVYSHRGIDCRTYGLACLQKDGKIKLPNCTKLGLNYSELYNPETKEVNITDPITQDLRIDKCLRSPLAEKYELECGEIRPLIDWF</sequence>
<reference evidence="1" key="1">
    <citation type="submission" date="2020-10" db="EMBL/GenBank/DDBJ databases">
        <authorList>
            <person name="Gilroy R."/>
        </authorList>
    </citation>
    <scope>NUCLEOTIDE SEQUENCE</scope>
    <source>
        <strain evidence="1">10192</strain>
    </source>
</reference>
<reference evidence="1" key="2">
    <citation type="journal article" date="2021" name="PeerJ">
        <title>Extensive microbial diversity within the chicken gut microbiome revealed by metagenomics and culture.</title>
        <authorList>
            <person name="Gilroy R."/>
            <person name="Ravi A."/>
            <person name="Getino M."/>
            <person name="Pursley I."/>
            <person name="Horton D.L."/>
            <person name="Alikhan N.F."/>
            <person name="Baker D."/>
            <person name="Gharbi K."/>
            <person name="Hall N."/>
            <person name="Watson M."/>
            <person name="Adriaenssens E.M."/>
            <person name="Foster-Nyarko E."/>
            <person name="Jarju S."/>
            <person name="Secka A."/>
            <person name="Antonio M."/>
            <person name="Oren A."/>
            <person name="Chaudhuri R.R."/>
            <person name="La Ragione R."/>
            <person name="Hildebrand F."/>
            <person name="Pallen M.J."/>
        </authorList>
    </citation>
    <scope>NUCLEOTIDE SEQUENCE</scope>
    <source>
        <strain evidence="1">10192</strain>
    </source>
</reference>
<name>A0A9D9H012_9BACT</name>
<dbReference type="EMBL" id="JADIND010000025">
    <property type="protein sequence ID" value="MBO8429968.1"/>
    <property type="molecule type" value="Genomic_DNA"/>
</dbReference>